<feature type="chain" id="PRO_5043684817" evidence="2">
    <location>
        <begin position="23"/>
        <end position="166"/>
    </location>
</feature>
<dbReference type="Proteomes" id="UP001178508">
    <property type="component" value="Chromosome 22"/>
</dbReference>
<sequence>MLSFQVIFFLGLSSGLFTGAIAMPVQQDEPAPACPPGWTQLESRCFIFYRMPKSWTEAESVCIKIGGNLASIHNSEENLFLNRLTERVTGHAGLHTWIGGHDAVKEGKWMWSDGTKFDYLRWGPGEPNNSGTEHCIEMNSAGTFWNDSKCQSLKPFVCAKDVDVTA</sequence>
<feature type="domain" description="C-type lectin" evidence="3">
    <location>
        <begin position="41"/>
        <end position="159"/>
    </location>
</feature>
<gene>
    <name evidence="4" type="ORF">XNOV1_A037037</name>
</gene>
<evidence type="ECO:0000256" key="1">
    <source>
        <dbReference type="ARBA" id="ARBA00023157"/>
    </source>
</evidence>
<evidence type="ECO:0000256" key="2">
    <source>
        <dbReference type="SAM" id="SignalP"/>
    </source>
</evidence>
<protein>
    <submittedName>
        <fullName evidence="4">Galactose-specific lectin nattectin-like isoform X2</fullName>
    </submittedName>
</protein>
<accession>A0AAV1HI71</accession>
<dbReference type="InterPro" id="IPR050111">
    <property type="entry name" value="C-type_lectin/snaclec_domain"/>
</dbReference>
<dbReference type="Pfam" id="PF00059">
    <property type="entry name" value="Lectin_C"/>
    <property type="match status" value="1"/>
</dbReference>
<dbReference type="InterPro" id="IPR016187">
    <property type="entry name" value="CTDL_fold"/>
</dbReference>
<dbReference type="Gene3D" id="3.10.100.10">
    <property type="entry name" value="Mannose-Binding Protein A, subunit A"/>
    <property type="match status" value="1"/>
</dbReference>
<evidence type="ECO:0000259" key="3">
    <source>
        <dbReference type="PROSITE" id="PS50041"/>
    </source>
</evidence>
<keyword evidence="5" id="KW-1185">Reference proteome</keyword>
<dbReference type="PRINTS" id="PR01504">
    <property type="entry name" value="PNCREATITSAP"/>
</dbReference>
<reference evidence="4" key="1">
    <citation type="submission" date="2023-08" db="EMBL/GenBank/DDBJ databases">
        <authorList>
            <person name="Alioto T."/>
            <person name="Alioto T."/>
            <person name="Gomez Garrido J."/>
        </authorList>
    </citation>
    <scope>NUCLEOTIDE SEQUENCE</scope>
</reference>
<keyword evidence="2" id="KW-0732">Signal</keyword>
<dbReference type="AlphaFoldDB" id="A0AAV1HI71"/>
<keyword evidence="1" id="KW-1015">Disulfide bond</keyword>
<organism evidence="4 5">
    <name type="scientific">Xyrichtys novacula</name>
    <name type="common">Pearly razorfish</name>
    <name type="synonym">Hemipteronotus novacula</name>
    <dbReference type="NCBI Taxonomy" id="13765"/>
    <lineage>
        <taxon>Eukaryota</taxon>
        <taxon>Metazoa</taxon>
        <taxon>Chordata</taxon>
        <taxon>Craniata</taxon>
        <taxon>Vertebrata</taxon>
        <taxon>Euteleostomi</taxon>
        <taxon>Actinopterygii</taxon>
        <taxon>Neopterygii</taxon>
        <taxon>Teleostei</taxon>
        <taxon>Neoteleostei</taxon>
        <taxon>Acanthomorphata</taxon>
        <taxon>Eupercaria</taxon>
        <taxon>Labriformes</taxon>
        <taxon>Labridae</taxon>
        <taxon>Xyrichtys</taxon>
    </lineage>
</organism>
<dbReference type="SMART" id="SM00034">
    <property type="entry name" value="CLECT"/>
    <property type="match status" value="1"/>
</dbReference>
<dbReference type="EMBL" id="OY660885">
    <property type="protein sequence ID" value="CAJ1084353.1"/>
    <property type="molecule type" value="Genomic_DNA"/>
</dbReference>
<dbReference type="PROSITE" id="PS00615">
    <property type="entry name" value="C_TYPE_LECTIN_1"/>
    <property type="match status" value="1"/>
</dbReference>
<proteinExistence type="predicted"/>
<evidence type="ECO:0000313" key="4">
    <source>
        <dbReference type="EMBL" id="CAJ1084353.1"/>
    </source>
</evidence>
<dbReference type="InterPro" id="IPR018378">
    <property type="entry name" value="C-type_lectin_CS"/>
</dbReference>
<dbReference type="PANTHER" id="PTHR22803">
    <property type="entry name" value="MANNOSE, PHOSPHOLIPASE, LECTIN RECEPTOR RELATED"/>
    <property type="match status" value="1"/>
</dbReference>
<dbReference type="CDD" id="cd00037">
    <property type="entry name" value="CLECT"/>
    <property type="match status" value="1"/>
</dbReference>
<dbReference type="InterPro" id="IPR016186">
    <property type="entry name" value="C-type_lectin-like/link_sf"/>
</dbReference>
<dbReference type="InterPro" id="IPR001304">
    <property type="entry name" value="C-type_lectin-like"/>
</dbReference>
<name>A0AAV1HI71_XYRNO</name>
<dbReference type="SUPFAM" id="SSF56436">
    <property type="entry name" value="C-type lectin-like"/>
    <property type="match status" value="1"/>
</dbReference>
<dbReference type="PROSITE" id="PS50041">
    <property type="entry name" value="C_TYPE_LECTIN_2"/>
    <property type="match status" value="1"/>
</dbReference>
<evidence type="ECO:0000313" key="5">
    <source>
        <dbReference type="Proteomes" id="UP001178508"/>
    </source>
</evidence>
<feature type="signal peptide" evidence="2">
    <location>
        <begin position="1"/>
        <end position="22"/>
    </location>
</feature>